<feature type="transmembrane region" description="Helical" evidence="5">
    <location>
        <begin position="63"/>
        <end position="83"/>
    </location>
</feature>
<keyword evidence="2 5" id="KW-0812">Transmembrane</keyword>
<dbReference type="GO" id="GO:0022857">
    <property type="term" value="F:transmembrane transporter activity"/>
    <property type="evidence" value="ECO:0007669"/>
    <property type="project" value="InterPro"/>
</dbReference>
<feature type="transmembrane region" description="Helical" evidence="5">
    <location>
        <begin position="157"/>
        <end position="178"/>
    </location>
</feature>
<dbReference type="EMBL" id="LFMY01000006">
    <property type="protein sequence ID" value="OKL60076.1"/>
    <property type="molecule type" value="Genomic_DNA"/>
</dbReference>
<dbReference type="InterPro" id="IPR051617">
    <property type="entry name" value="UNC-93-like_regulator"/>
</dbReference>
<dbReference type="PANTHER" id="PTHR23294">
    <property type="entry name" value="ET TRANSLATION PRODUCT-RELATED"/>
    <property type="match status" value="1"/>
</dbReference>
<feature type="transmembrane region" description="Helical" evidence="5">
    <location>
        <begin position="190"/>
        <end position="210"/>
    </location>
</feature>
<evidence type="ECO:0000313" key="7">
    <source>
        <dbReference type="Proteomes" id="UP000214365"/>
    </source>
</evidence>
<proteinExistence type="predicted"/>
<evidence type="ECO:0000256" key="1">
    <source>
        <dbReference type="ARBA" id="ARBA00004141"/>
    </source>
</evidence>
<name>A0A225AYN3_TALAT</name>
<dbReference type="OrthoDB" id="196103at2759"/>
<dbReference type="AlphaFoldDB" id="A0A225AYN3"/>
<dbReference type="InterPro" id="IPR036259">
    <property type="entry name" value="MFS_trans_sf"/>
</dbReference>
<dbReference type="PANTHER" id="PTHR23294:SF19">
    <property type="entry name" value="DUF895 DOMAIN MEMBRANE PROTEIN-RELATED"/>
    <property type="match status" value="1"/>
</dbReference>
<comment type="subcellular location">
    <subcellularLocation>
        <location evidence="1">Membrane</location>
        <topology evidence="1">Multi-pass membrane protein</topology>
    </subcellularLocation>
</comment>
<evidence type="ECO:0000256" key="4">
    <source>
        <dbReference type="ARBA" id="ARBA00023136"/>
    </source>
</evidence>
<feature type="transmembrane region" description="Helical" evidence="5">
    <location>
        <begin position="279"/>
        <end position="300"/>
    </location>
</feature>
<feature type="transmembrane region" description="Helical" evidence="5">
    <location>
        <begin position="312"/>
        <end position="334"/>
    </location>
</feature>
<evidence type="ECO:0000256" key="5">
    <source>
        <dbReference type="SAM" id="Phobius"/>
    </source>
</evidence>
<dbReference type="GeneID" id="31004696"/>
<dbReference type="SUPFAM" id="SSF103473">
    <property type="entry name" value="MFS general substrate transporter"/>
    <property type="match status" value="1"/>
</dbReference>
<keyword evidence="7" id="KW-1185">Reference proteome</keyword>
<keyword evidence="3 5" id="KW-1133">Transmembrane helix</keyword>
<evidence type="ECO:0000256" key="3">
    <source>
        <dbReference type="ARBA" id="ARBA00022989"/>
    </source>
</evidence>
<dbReference type="Proteomes" id="UP000214365">
    <property type="component" value="Unassembled WGS sequence"/>
</dbReference>
<gene>
    <name evidence="6" type="ORF">UA08_04940</name>
</gene>
<feature type="transmembrane region" description="Helical" evidence="5">
    <location>
        <begin position="354"/>
        <end position="373"/>
    </location>
</feature>
<protein>
    <recommendedName>
        <fullName evidence="8">Major facilitator superfamily (MFS) profile domain-containing protein</fullName>
    </recommendedName>
</protein>
<reference evidence="6 7" key="1">
    <citation type="submission" date="2015-06" db="EMBL/GenBank/DDBJ databases">
        <title>Talaromyces atroroseus IBT 11181 draft genome.</title>
        <authorList>
            <person name="Rasmussen K.B."/>
            <person name="Rasmussen S."/>
            <person name="Petersen B."/>
            <person name="Sicheritz-Ponten T."/>
            <person name="Mortensen U.H."/>
            <person name="Thrane U."/>
        </authorList>
    </citation>
    <scope>NUCLEOTIDE SEQUENCE [LARGE SCALE GENOMIC DNA]</scope>
    <source>
        <strain evidence="6 7">IBT 11181</strain>
    </source>
</reference>
<feature type="transmembrane region" description="Helical" evidence="5">
    <location>
        <begin position="120"/>
        <end position="145"/>
    </location>
</feature>
<comment type="caution">
    <text evidence="6">The sequence shown here is derived from an EMBL/GenBank/DDBJ whole genome shotgun (WGS) entry which is preliminary data.</text>
</comment>
<dbReference type="GO" id="GO:0016020">
    <property type="term" value="C:membrane"/>
    <property type="evidence" value="ECO:0007669"/>
    <property type="project" value="UniProtKB-SubCell"/>
</dbReference>
<organism evidence="6 7">
    <name type="scientific">Talaromyces atroroseus</name>
    <dbReference type="NCBI Taxonomy" id="1441469"/>
    <lineage>
        <taxon>Eukaryota</taxon>
        <taxon>Fungi</taxon>
        <taxon>Dikarya</taxon>
        <taxon>Ascomycota</taxon>
        <taxon>Pezizomycotina</taxon>
        <taxon>Eurotiomycetes</taxon>
        <taxon>Eurotiomycetidae</taxon>
        <taxon>Eurotiales</taxon>
        <taxon>Trichocomaceae</taxon>
        <taxon>Talaromyces</taxon>
        <taxon>Talaromyces sect. Trachyspermi</taxon>
    </lineage>
</organism>
<dbReference type="Pfam" id="PF07690">
    <property type="entry name" value="MFS_1"/>
    <property type="match status" value="1"/>
</dbReference>
<feature type="transmembrane region" description="Helical" evidence="5">
    <location>
        <begin position="30"/>
        <end position="51"/>
    </location>
</feature>
<keyword evidence="4 5" id="KW-0472">Membrane</keyword>
<evidence type="ECO:0000313" key="6">
    <source>
        <dbReference type="EMBL" id="OKL60076.1"/>
    </source>
</evidence>
<evidence type="ECO:0000256" key="2">
    <source>
        <dbReference type="ARBA" id="ARBA00022692"/>
    </source>
</evidence>
<feature type="transmembrane region" description="Helical" evidence="5">
    <location>
        <begin position="248"/>
        <end position="273"/>
    </location>
</feature>
<feature type="transmembrane region" description="Helical" evidence="5">
    <location>
        <begin position="413"/>
        <end position="435"/>
    </location>
</feature>
<accession>A0A225AYN3</accession>
<dbReference type="Gene3D" id="1.20.1250.20">
    <property type="entry name" value="MFS general substrate transporter like domains"/>
    <property type="match status" value="1"/>
</dbReference>
<sequence length="462" mass="50148">MGSDVPPVEAILEVAGLHHAAVKRSWYRRVFFQATVVGWCAFLAPGLYNAMQSTGAGGQETPYLVMAANSVLGCMMVLTCALGSVVANKIGLKNAMIFGTTGYCVYAASLYTSNRYGNQWFVYLGSAVCGITAGIFWAAEGAIMISYPEDSSRGRYLAYWLAYRNGGSIIGGIINLAFNYSGTKTGSLDWRTYIVFVALQCAAPFVALLLSPPNKVQRGDGQQVKAPEKIHTLTEIKEVIKILGRKDFLLVAPFFFYATFLLSYAGSYLSLYFSVRSRALASLVSALAQITANILFGSFLDWKRLSLNQRARFSYIGLMALFGGTWIWATVIQHEYGLHKPDLDWVDKGFGRGWALYIILQVNFALAYNYGYWLAGYMAKDPAEIVRLTSTVRAVEAAGGAVASGISSTHAPLIVAVGVNFGLWGLAVIPTYLVARKIGVGVENTTASLEEQGPKRGGEISD</sequence>
<dbReference type="RefSeq" id="XP_020120197.1">
    <property type="nucleotide sequence ID" value="XM_020267265.1"/>
</dbReference>
<evidence type="ECO:0008006" key="8">
    <source>
        <dbReference type="Google" id="ProtNLM"/>
    </source>
</evidence>
<feature type="transmembrane region" description="Helical" evidence="5">
    <location>
        <begin position="95"/>
        <end position="114"/>
    </location>
</feature>
<dbReference type="InterPro" id="IPR011701">
    <property type="entry name" value="MFS"/>
</dbReference>